<dbReference type="AlphaFoldDB" id="A0A395JI86"/>
<evidence type="ECO:0000259" key="6">
    <source>
        <dbReference type="PROSITE" id="PS51898"/>
    </source>
</evidence>
<dbReference type="InterPro" id="IPR010998">
    <property type="entry name" value="Integrase_recombinase_N"/>
</dbReference>
<dbReference type="GO" id="GO:0006310">
    <property type="term" value="P:DNA recombination"/>
    <property type="evidence" value="ECO:0007669"/>
    <property type="project" value="UniProtKB-KW"/>
</dbReference>
<evidence type="ECO:0000259" key="7">
    <source>
        <dbReference type="PROSITE" id="PS51900"/>
    </source>
</evidence>
<dbReference type="Proteomes" id="UP000253083">
    <property type="component" value="Unassembled WGS sequence"/>
</dbReference>
<dbReference type="PROSITE" id="PS51900">
    <property type="entry name" value="CB"/>
    <property type="match status" value="1"/>
</dbReference>
<name>A0A395JI86_9GAMM</name>
<evidence type="ECO:0000256" key="1">
    <source>
        <dbReference type="ARBA" id="ARBA00008857"/>
    </source>
</evidence>
<comment type="caution">
    <text evidence="8">The sequence shown here is derived from an EMBL/GenBank/DDBJ whole genome shotgun (WGS) entry which is preliminary data.</text>
</comment>
<dbReference type="EMBL" id="QNRT01000004">
    <property type="protein sequence ID" value="RBP49393.1"/>
    <property type="molecule type" value="Genomic_DNA"/>
</dbReference>
<gene>
    <name evidence="8" type="ORF">DFR28_104324</name>
</gene>
<sequence length="328" mass="37274">MSGKSPFIESIRRTMRVRGYALKTEKSYLHWIRYYIRFHRMQHPADMGKEEVVAFLDHLAADRHVSANTQRIALNAVTFMYNKILDQPLKALNFKLANKPRRLPTVLTPKEVTLIIDRLDGVHQLIVELMYGSGLRVSEALGIRVQDINFDNNSVTIRNGKGGKDRVSLLSQKLKPRLKAQIDKALAIQVEDNRSGVGPSIPDALGRKLPTAFRNPSWMFVFPSIALCHHPVNNKLCRHHLHHTVIRKALRKATLEIQIPKRVTCHTFRHSFATHLLEGGTDIRTVQELLGHTDVKTTQIYTHVIGQHYAGTQSPLDRISEQSVAYAV</sequence>
<dbReference type="OrthoDB" id="9801717at2"/>
<dbReference type="InterPro" id="IPR002104">
    <property type="entry name" value="Integrase_catalytic"/>
</dbReference>
<dbReference type="InterPro" id="IPR011946">
    <property type="entry name" value="Integrase_integron-type"/>
</dbReference>
<evidence type="ECO:0000256" key="5">
    <source>
        <dbReference type="PROSITE-ProRule" id="PRU01248"/>
    </source>
</evidence>
<evidence type="ECO:0000313" key="8">
    <source>
        <dbReference type="EMBL" id="RBP49393.1"/>
    </source>
</evidence>
<feature type="domain" description="Tyr recombinase" evidence="6">
    <location>
        <begin position="102"/>
        <end position="314"/>
    </location>
</feature>
<dbReference type="GO" id="GO:0003677">
    <property type="term" value="F:DNA binding"/>
    <property type="evidence" value="ECO:0007669"/>
    <property type="project" value="UniProtKB-UniRule"/>
</dbReference>
<evidence type="ECO:0000313" key="9">
    <source>
        <dbReference type="Proteomes" id="UP000253083"/>
    </source>
</evidence>
<evidence type="ECO:0000256" key="3">
    <source>
        <dbReference type="ARBA" id="ARBA00023125"/>
    </source>
</evidence>
<keyword evidence="3 5" id="KW-0238">DNA-binding</keyword>
<dbReference type="Gene3D" id="1.10.150.130">
    <property type="match status" value="1"/>
</dbReference>
<dbReference type="NCBIfam" id="TIGR02249">
    <property type="entry name" value="integrase_gron"/>
    <property type="match status" value="1"/>
</dbReference>
<reference evidence="8 9" key="1">
    <citation type="submission" date="2018-06" db="EMBL/GenBank/DDBJ databases">
        <title>Genomic Encyclopedia of Type Strains, Phase IV (KMG-IV): sequencing the most valuable type-strain genomes for metagenomic binning, comparative biology and taxonomic classification.</title>
        <authorList>
            <person name="Goeker M."/>
        </authorList>
    </citation>
    <scope>NUCLEOTIDE SEQUENCE [LARGE SCALE GENOMIC DNA]</scope>
    <source>
        <strain evidence="8 9">DSM 24032</strain>
    </source>
</reference>
<dbReference type="PROSITE" id="PS51898">
    <property type="entry name" value="TYR_RECOMBINASE"/>
    <property type="match status" value="1"/>
</dbReference>
<dbReference type="InterPro" id="IPR050090">
    <property type="entry name" value="Tyrosine_recombinase_XerCD"/>
</dbReference>
<dbReference type="SUPFAM" id="SSF56349">
    <property type="entry name" value="DNA breaking-rejoining enzymes"/>
    <property type="match status" value="1"/>
</dbReference>
<organism evidence="8 9">
    <name type="scientific">Arenicella xantha</name>
    <dbReference type="NCBI Taxonomy" id="644221"/>
    <lineage>
        <taxon>Bacteria</taxon>
        <taxon>Pseudomonadati</taxon>
        <taxon>Pseudomonadota</taxon>
        <taxon>Gammaproteobacteria</taxon>
        <taxon>Arenicellales</taxon>
        <taxon>Arenicellaceae</taxon>
        <taxon>Arenicella</taxon>
    </lineage>
</organism>
<protein>
    <submittedName>
        <fullName evidence="8">Integron integrase</fullName>
    </submittedName>
</protein>
<dbReference type="GO" id="GO:0015074">
    <property type="term" value="P:DNA integration"/>
    <property type="evidence" value="ECO:0007669"/>
    <property type="project" value="UniProtKB-KW"/>
</dbReference>
<dbReference type="InParanoid" id="A0A395JI86"/>
<dbReference type="PANTHER" id="PTHR30349:SF64">
    <property type="entry name" value="PROPHAGE INTEGRASE INTD-RELATED"/>
    <property type="match status" value="1"/>
</dbReference>
<dbReference type="InterPro" id="IPR013762">
    <property type="entry name" value="Integrase-like_cat_sf"/>
</dbReference>
<dbReference type="RefSeq" id="WP_113955266.1">
    <property type="nucleotide sequence ID" value="NZ_QNRT01000004.1"/>
</dbReference>
<proteinExistence type="inferred from homology"/>
<evidence type="ECO:0000256" key="2">
    <source>
        <dbReference type="ARBA" id="ARBA00022908"/>
    </source>
</evidence>
<dbReference type="PANTHER" id="PTHR30349">
    <property type="entry name" value="PHAGE INTEGRASE-RELATED"/>
    <property type="match status" value="1"/>
</dbReference>
<dbReference type="InterPro" id="IPR004107">
    <property type="entry name" value="Integrase_SAM-like_N"/>
</dbReference>
<dbReference type="Gene3D" id="1.10.443.10">
    <property type="entry name" value="Intergrase catalytic core"/>
    <property type="match status" value="1"/>
</dbReference>
<accession>A0A395JI86</accession>
<comment type="similarity">
    <text evidence="1">Belongs to the 'phage' integrase family.</text>
</comment>
<dbReference type="Pfam" id="PF00589">
    <property type="entry name" value="Phage_integrase"/>
    <property type="match status" value="1"/>
</dbReference>
<evidence type="ECO:0000256" key="4">
    <source>
        <dbReference type="ARBA" id="ARBA00023172"/>
    </source>
</evidence>
<dbReference type="Pfam" id="PF13495">
    <property type="entry name" value="Phage_int_SAM_4"/>
    <property type="match status" value="1"/>
</dbReference>
<keyword evidence="2" id="KW-0229">DNA integration</keyword>
<keyword evidence="4" id="KW-0233">DNA recombination</keyword>
<dbReference type="InterPro" id="IPR044068">
    <property type="entry name" value="CB"/>
</dbReference>
<feature type="domain" description="Core-binding (CB)" evidence="7">
    <location>
        <begin position="2"/>
        <end position="85"/>
    </location>
</feature>
<dbReference type="InterPro" id="IPR011010">
    <property type="entry name" value="DNA_brk_join_enz"/>
</dbReference>
<keyword evidence="9" id="KW-1185">Reference proteome</keyword>